<keyword evidence="4" id="KW-1133">Transmembrane helix</keyword>
<dbReference type="CDD" id="cd07989">
    <property type="entry name" value="LPLAT_AGPAT-like"/>
    <property type="match status" value="1"/>
</dbReference>
<protein>
    <submittedName>
        <fullName evidence="6">2-acyl-glycerophospho-ethanolamine acyltransferase</fullName>
    </submittedName>
</protein>
<feature type="domain" description="Phospholipid/glycerol acyltransferase" evidence="5">
    <location>
        <begin position="90"/>
        <end position="205"/>
    </location>
</feature>
<keyword evidence="4" id="KW-0472">Membrane</keyword>
<evidence type="ECO:0000256" key="2">
    <source>
        <dbReference type="ARBA" id="ARBA00022679"/>
    </source>
</evidence>
<evidence type="ECO:0000259" key="5">
    <source>
        <dbReference type="SMART" id="SM00563"/>
    </source>
</evidence>
<evidence type="ECO:0000313" key="6">
    <source>
        <dbReference type="EMBL" id="KNX43193.1"/>
    </source>
</evidence>
<dbReference type="PANTHER" id="PTHR10434">
    <property type="entry name" value="1-ACYL-SN-GLYCEROL-3-PHOSPHATE ACYLTRANSFERASE"/>
    <property type="match status" value="1"/>
</dbReference>
<organism evidence="6 7">
    <name type="scientific">Roseovarius tolerans</name>
    <dbReference type="NCBI Taxonomy" id="74031"/>
    <lineage>
        <taxon>Bacteria</taxon>
        <taxon>Pseudomonadati</taxon>
        <taxon>Pseudomonadota</taxon>
        <taxon>Alphaproteobacteria</taxon>
        <taxon>Rhodobacterales</taxon>
        <taxon>Roseobacteraceae</taxon>
        <taxon>Roseovarius</taxon>
    </lineage>
</organism>
<dbReference type="GO" id="GO:0006654">
    <property type="term" value="P:phosphatidic acid biosynthetic process"/>
    <property type="evidence" value="ECO:0007669"/>
    <property type="project" value="TreeGrafter"/>
</dbReference>
<proteinExistence type="predicted"/>
<dbReference type="Pfam" id="PF01553">
    <property type="entry name" value="Acyltransferase"/>
    <property type="match status" value="1"/>
</dbReference>
<dbReference type="PATRIC" id="fig|74031.6.peg.329"/>
<evidence type="ECO:0000313" key="7">
    <source>
        <dbReference type="Proteomes" id="UP000037046"/>
    </source>
</evidence>
<evidence type="ECO:0000256" key="3">
    <source>
        <dbReference type="ARBA" id="ARBA00023315"/>
    </source>
</evidence>
<evidence type="ECO:0000256" key="4">
    <source>
        <dbReference type="SAM" id="Phobius"/>
    </source>
</evidence>
<comment type="caution">
    <text evidence="6">The sequence shown here is derived from an EMBL/GenBank/DDBJ whole genome shotgun (WGS) entry which is preliminary data.</text>
</comment>
<dbReference type="PANTHER" id="PTHR10434:SF11">
    <property type="entry name" value="1-ACYL-SN-GLYCEROL-3-PHOSPHATE ACYLTRANSFERASE"/>
    <property type="match status" value="1"/>
</dbReference>
<dbReference type="GO" id="GO:0003841">
    <property type="term" value="F:1-acylglycerol-3-phosphate O-acyltransferase activity"/>
    <property type="evidence" value="ECO:0007669"/>
    <property type="project" value="TreeGrafter"/>
</dbReference>
<comment type="pathway">
    <text evidence="1">Lipid metabolism.</text>
</comment>
<dbReference type="AlphaFoldDB" id="A0A0L6D0F7"/>
<dbReference type="SMART" id="SM00563">
    <property type="entry name" value="PlsC"/>
    <property type="match status" value="1"/>
</dbReference>
<keyword evidence="2 6" id="KW-0808">Transferase</keyword>
<accession>A0A0L6D0F7</accession>
<evidence type="ECO:0000256" key="1">
    <source>
        <dbReference type="ARBA" id="ARBA00005189"/>
    </source>
</evidence>
<keyword evidence="3 6" id="KW-0012">Acyltransferase</keyword>
<dbReference type="Proteomes" id="UP000037046">
    <property type="component" value="Unassembled WGS sequence"/>
</dbReference>
<dbReference type="STRING" id="74031.SAMN04488077_13014"/>
<dbReference type="SUPFAM" id="SSF69593">
    <property type="entry name" value="Glycerol-3-phosphate (1)-acyltransferase"/>
    <property type="match status" value="1"/>
</dbReference>
<gene>
    <name evidence="6" type="ORF">ROTO_03240</name>
</gene>
<keyword evidence="7" id="KW-1185">Reference proteome</keyword>
<keyword evidence="4" id="KW-0812">Transmembrane</keyword>
<reference evidence="7" key="1">
    <citation type="submission" date="2015-07" db="EMBL/GenBank/DDBJ databases">
        <title>Draft Genome Sequence of Roseovarius tolerans EL-164, a producer of N-Acylated Alanine Methyl Esters (NAMEs).</title>
        <authorList>
            <person name="Voget S."/>
            <person name="Bruns H."/>
            <person name="Wagner-Doebler I."/>
            <person name="Schulz S."/>
            <person name="Daniel R."/>
        </authorList>
    </citation>
    <scope>NUCLEOTIDE SEQUENCE [LARGE SCALE GENOMIC DNA]</scope>
    <source>
        <strain evidence="7">EL-164</strain>
    </source>
</reference>
<dbReference type="EMBL" id="LGVV01000002">
    <property type="protein sequence ID" value="KNX43193.1"/>
    <property type="molecule type" value="Genomic_DNA"/>
</dbReference>
<feature type="transmembrane region" description="Helical" evidence="4">
    <location>
        <begin position="30"/>
        <end position="48"/>
    </location>
</feature>
<sequence length="277" mass="30853">MSVTWRSGEPPPEVSRGAGHWPRVGLRGSLLVMLLVVGVLATLPLRLIERPLYGLHRPWSPTITKWVSRCVFAILGMAHRIEGQPMTGPGAVVCNHVSWLDIFALNARKRVYFVSKSEVAGWPGIGALARLTGTVFIKRDRREARAQTAIFAERLGLRHRLLFFPEGSSTDGMRVLPFKSTLFEAFFTLDERQPMQVQPVTLIYHAPSDQDRRFYGWWGDMSFGGHLTQVLGAPRQGGVTVLYHAPLRVAEFTDRKALASAAEAAVRSGMPQDRRGV</sequence>
<name>A0A0L6D0F7_9RHOB</name>
<dbReference type="InterPro" id="IPR002123">
    <property type="entry name" value="Plipid/glycerol_acylTrfase"/>
</dbReference>
<dbReference type="RefSeq" id="WP_050661271.1">
    <property type="nucleotide sequence ID" value="NZ_CP118494.1"/>
</dbReference>